<dbReference type="AlphaFoldDB" id="A0AA41U492"/>
<dbReference type="RefSeq" id="WP_235057395.1">
    <property type="nucleotide sequence ID" value="NZ_JAKFHA010000036.1"/>
</dbReference>
<comment type="caution">
    <text evidence="1">The sequence shown here is derived from an EMBL/GenBank/DDBJ whole genome shotgun (WGS) entry which is preliminary data.</text>
</comment>
<gene>
    <name evidence="1" type="ORF">LZ495_36170</name>
</gene>
<evidence type="ECO:0000313" key="1">
    <source>
        <dbReference type="EMBL" id="MCF2532621.1"/>
    </source>
</evidence>
<organism evidence="1 2">
    <name type="scientific">Yinghuangia soli</name>
    <dbReference type="NCBI Taxonomy" id="2908204"/>
    <lineage>
        <taxon>Bacteria</taxon>
        <taxon>Bacillati</taxon>
        <taxon>Actinomycetota</taxon>
        <taxon>Actinomycetes</taxon>
        <taxon>Kitasatosporales</taxon>
        <taxon>Streptomycetaceae</taxon>
        <taxon>Yinghuangia</taxon>
    </lineage>
</organism>
<keyword evidence="2" id="KW-1185">Reference proteome</keyword>
<dbReference type="EMBL" id="JAKFHA010000036">
    <property type="protein sequence ID" value="MCF2532621.1"/>
    <property type="molecule type" value="Genomic_DNA"/>
</dbReference>
<reference evidence="1" key="1">
    <citation type="submission" date="2022-01" db="EMBL/GenBank/DDBJ databases">
        <title>Genome-Based Taxonomic Classification of the Phylum Actinobacteria.</title>
        <authorList>
            <person name="Gao Y."/>
        </authorList>
    </citation>
    <scope>NUCLEOTIDE SEQUENCE</scope>
    <source>
        <strain evidence="1">KLBMP 8922</strain>
    </source>
</reference>
<sequence length="147" mass="15888">MNADVNRNRTAVVPQDTIRNPHAPRLVAAGETFDVIEVEDRLGFEALGALYAHRVAVGPVISDRRYRRIGFLVPPAAAAPAARQRAVGPRHHGRGAWITVPPADCEDGPLVWLVPPSPEGRLTALHHVRAAIAEAARTLADSHQRVS</sequence>
<name>A0AA41U492_9ACTN</name>
<proteinExistence type="predicted"/>
<dbReference type="Proteomes" id="UP001165378">
    <property type="component" value="Unassembled WGS sequence"/>
</dbReference>
<evidence type="ECO:0000313" key="2">
    <source>
        <dbReference type="Proteomes" id="UP001165378"/>
    </source>
</evidence>
<accession>A0AA41U492</accession>
<protein>
    <submittedName>
        <fullName evidence="1">Uncharacterized protein</fullName>
    </submittedName>
</protein>